<dbReference type="Pfam" id="PF00978">
    <property type="entry name" value="RdRP_2"/>
    <property type="match status" value="1"/>
</dbReference>
<dbReference type="GO" id="GO:0003723">
    <property type="term" value="F:RNA binding"/>
    <property type="evidence" value="ECO:0007669"/>
    <property type="project" value="InterPro"/>
</dbReference>
<gene>
    <name evidence="2" type="ORF">LSTR_LSTR014789</name>
</gene>
<evidence type="ECO:0000259" key="1">
    <source>
        <dbReference type="PROSITE" id="PS51657"/>
    </source>
</evidence>
<dbReference type="Pfam" id="PF01443">
    <property type="entry name" value="Viral_helicase1"/>
    <property type="match status" value="2"/>
</dbReference>
<name>A0A482WP41_LAOST</name>
<dbReference type="GO" id="GO:0071897">
    <property type="term" value="P:DNA biosynthetic process"/>
    <property type="evidence" value="ECO:0007669"/>
    <property type="project" value="UniProtKB-ARBA"/>
</dbReference>
<dbReference type="InterPro" id="IPR043502">
    <property type="entry name" value="DNA/RNA_pol_sf"/>
</dbReference>
<dbReference type="GO" id="GO:0005524">
    <property type="term" value="F:ATP binding"/>
    <property type="evidence" value="ECO:0007669"/>
    <property type="project" value="InterPro"/>
</dbReference>
<dbReference type="SUPFAM" id="SSF56672">
    <property type="entry name" value="DNA/RNA polymerases"/>
    <property type="match status" value="1"/>
</dbReference>
<sequence>MYEHWRRSGLNKEGYNPKYFPLTNTDMYARNSMVEQLELWRVHDVIIEKIYSAAYQNLPTILTSRDKDFLRRSDEEFGLYNVRTNIFEFKPSVSRNYSYGYDGKKFVPLKSNGKSVACSDRLLVGNSTELMNAKVLYDRCKGFDVASFVTPTIKFFEGVPGCGKTHRILQMVKPRDLVLFPTREGAQDFRRRYVALKKTLVDDDMTDRFRTVHSYLIHGSKRSVVFERMIVDEALMLHAGEIMLSAMSSGVGEVVLVGDSRQIPYICRLPQCDVPYASIKSFVSDVEHMNISRRCTNTVAALLSAGYAKGMKTTSKVRNGRRYVALKKTLVDDDMTDRFRTVHSYLIHGSKRSVVFERMIVDEALMLHAGEIMLSAMSSGVGEVVLVGDSRQIPYICRLPQCDVPYASIKSFVSDVEHMNISRRCTNTVAALLSAGYAKGMKTTSKVRNEMKLEKFTCIREVVKDPNAKYLVFKQSEKAEMLKHGYDVSTIHEFQGKETKNVVVVRFSARNEDIYKRAEHCLVAISRHRETFVYYTPIFDDGISKYIKTSKNLTDEDYRKAYYPSGGATFVDNSRPIFETRTNDSIFLAGKQIYDATQRLGGLWHTGLEVPTQIVGTKPIFSISGASWRQSPGCMDMSHLQDAYDWLLPGNSLHDLKHDVLNVNVVYPLELHLDNVVLKTSHSFNYKKPNFDKMRPSLRTSMPTSRPNTQVETLLAMVKRNLNVPDLMGVTDIPALADSMFDAFVSTYIGDNGLASGFERMPILPNPRSLSEWLVTQPPNVVDQISCDLPLHERRLDRYDFMIKSTVKPQLDTNAPYVYSALQTIAYQTKDINAIFCPIFKEMKKRLLSVLGKRFRIYCDVSPEEFAEDLTNSFQPGDEFAFFSGDDSLIRDAIGRYLEIDFSKYDKSQGLLALLLDLKIMKFLGVPHEYLELWRLSHEHTMLTDRRNGVNLRVDYQRKSGESVMLRLSWAIRSTVWLLWQSFSTSKANLS</sequence>
<protein>
    <recommendedName>
        <fullName evidence="1">(+)RNA virus helicase C-terminal domain-containing protein</fullName>
    </recommendedName>
</protein>
<dbReference type="OrthoDB" id="9995375at2759"/>
<dbReference type="GO" id="GO:0003968">
    <property type="term" value="F:RNA-directed RNA polymerase activity"/>
    <property type="evidence" value="ECO:0007669"/>
    <property type="project" value="InterPro"/>
</dbReference>
<dbReference type="GO" id="GO:0006351">
    <property type="term" value="P:DNA-templated transcription"/>
    <property type="evidence" value="ECO:0007669"/>
    <property type="project" value="InterPro"/>
</dbReference>
<dbReference type="Proteomes" id="UP000291343">
    <property type="component" value="Unassembled WGS sequence"/>
</dbReference>
<accession>A0A482WP41</accession>
<dbReference type="Gene3D" id="3.40.50.300">
    <property type="entry name" value="P-loop containing nucleotide triphosphate hydrolases"/>
    <property type="match status" value="3"/>
</dbReference>
<comment type="caution">
    <text evidence="2">The sequence shown here is derived from an EMBL/GenBank/DDBJ whole genome shotgun (WGS) entry which is preliminary data.</text>
</comment>
<evidence type="ECO:0000313" key="3">
    <source>
        <dbReference type="Proteomes" id="UP000291343"/>
    </source>
</evidence>
<organism evidence="2 3">
    <name type="scientific">Laodelphax striatellus</name>
    <name type="common">Small brown planthopper</name>
    <name type="synonym">Delphax striatella</name>
    <dbReference type="NCBI Taxonomy" id="195883"/>
    <lineage>
        <taxon>Eukaryota</taxon>
        <taxon>Metazoa</taxon>
        <taxon>Ecdysozoa</taxon>
        <taxon>Arthropoda</taxon>
        <taxon>Hexapoda</taxon>
        <taxon>Insecta</taxon>
        <taxon>Pterygota</taxon>
        <taxon>Neoptera</taxon>
        <taxon>Paraneoptera</taxon>
        <taxon>Hemiptera</taxon>
        <taxon>Auchenorrhyncha</taxon>
        <taxon>Fulgoroidea</taxon>
        <taxon>Delphacidae</taxon>
        <taxon>Criomorphinae</taxon>
        <taxon>Laodelphax</taxon>
    </lineage>
</organism>
<dbReference type="AlphaFoldDB" id="A0A482WP41"/>
<evidence type="ECO:0000313" key="2">
    <source>
        <dbReference type="EMBL" id="RZF35347.1"/>
    </source>
</evidence>
<proteinExistence type="predicted"/>
<dbReference type="InParanoid" id="A0A482WP41"/>
<reference evidence="2 3" key="1">
    <citation type="journal article" date="2017" name="Gigascience">
        <title>Genome sequence of the small brown planthopper, Laodelphax striatellus.</title>
        <authorList>
            <person name="Zhu J."/>
            <person name="Jiang F."/>
            <person name="Wang X."/>
            <person name="Yang P."/>
            <person name="Bao Y."/>
            <person name="Zhao W."/>
            <person name="Wang W."/>
            <person name="Lu H."/>
            <person name="Wang Q."/>
            <person name="Cui N."/>
            <person name="Li J."/>
            <person name="Chen X."/>
            <person name="Luo L."/>
            <person name="Yu J."/>
            <person name="Kang L."/>
            <person name="Cui F."/>
        </authorList>
    </citation>
    <scope>NUCLEOTIDE SEQUENCE [LARGE SCALE GENOMIC DNA]</scope>
    <source>
        <strain evidence="2">Lst14</strain>
    </source>
</reference>
<dbReference type="InterPro" id="IPR027417">
    <property type="entry name" value="P-loop_NTPase"/>
</dbReference>
<dbReference type="PROSITE" id="PS51657">
    <property type="entry name" value="PSRV_HELICASE"/>
    <property type="match status" value="1"/>
</dbReference>
<dbReference type="EMBL" id="QKKF02028821">
    <property type="protein sequence ID" value="RZF35347.1"/>
    <property type="molecule type" value="Genomic_DNA"/>
</dbReference>
<dbReference type="InterPro" id="IPR027351">
    <property type="entry name" value="(+)RNA_virus_helicase_core_dom"/>
</dbReference>
<dbReference type="InterPro" id="IPR001788">
    <property type="entry name" value="RNA-dep_RNA_pol_alsuvir"/>
</dbReference>
<keyword evidence="3" id="KW-1185">Reference proteome</keyword>
<feature type="domain" description="(+)RNA virus helicase C-terminal" evidence="1">
    <location>
        <begin position="126"/>
        <end position="568"/>
    </location>
</feature>
<dbReference type="SUPFAM" id="SSF52540">
    <property type="entry name" value="P-loop containing nucleoside triphosphate hydrolases"/>
    <property type="match status" value="2"/>
</dbReference>